<sequence length="447" mass="49816">MDSWDSSLRHDHNRHRHRRDNPSFSSSLLDAIYRSIDDGDGADHGQGQGQGEGEGEGEVIIYRETMRKKQSGSGLKEEEKIVNFRRACLIEKWMEKKVSEKVVVRRSSVADFDRKSRHHHHREIALLNSSSSSSESSSGGGFSSSESESLQRPKPIRTSVSALPASEKPQFDGYSRYGKYINNSAPIKHQIKPSKHESGFVKTKSKALKIYGDLKKVKQPISPGGRLASFLNSLFTAGNAKKAKIEGLRSTANPPQQLKSKSTNASTCSSASSFSRSCLSNTPSSRGKFSDGGGGTKRSVRFCPVSVIVDEDCRPCGHKSLHEDREPALMALTAMRDSIDDRRRVQEVAIDLLKSYQKKNVNDTRNNVVDEFDMRDVVRGNDNAFDHENDDDDDDEEYDDAASYSSSDLFELDNLSAIGIERYREELPVYETTHFDTNRAIANGLIL</sequence>
<keyword evidence="6" id="KW-0472">Membrane</keyword>
<keyword evidence="10" id="KW-1185">Reference proteome</keyword>
<accession>A0AA88A405</accession>
<comment type="similarity">
    <text evidence="3">Belongs to the BIG GRAIN 1 (BG1) plant protein family.</text>
</comment>
<feature type="compositionally biased region" description="Low complexity" evidence="8">
    <location>
        <begin position="259"/>
        <end position="281"/>
    </location>
</feature>
<proteinExistence type="inferred from homology"/>
<organism evidence="9 10">
    <name type="scientific">Ficus carica</name>
    <name type="common">Common fig</name>
    <dbReference type="NCBI Taxonomy" id="3494"/>
    <lineage>
        <taxon>Eukaryota</taxon>
        <taxon>Viridiplantae</taxon>
        <taxon>Streptophyta</taxon>
        <taxon>Embryophyta</taxon>
        <taxon>Tracheophyta</taxon>
        <taxon>Spermatophyta</taxon>
        <taxon>Magnoliopsida</taxon>
        <taxon>eudicotyledons</taxon>
        <taxon>Gunneridae</taxon>
        <taxon>Pentapetalae</taxon>
        <taxon>rosids</taxon>
        <taxon>fabids</taxon>
        <taxon>Rosales</taxon>
        <taxon>Moraceae</taxon>
        <taxon>Ficeae</taxon>
        <taxon>Ficus</taxon>
    </lineage>
</organism>
<evidence type="ECO:0000313" key="10">
    <source>
        <dbReference type="Proteomes" id="UP001187192"/>
    </source>
</evidence>
<dbReference type="AlphaFoldDB" id="A0AA88A405"/>
<dbReference type="PANTHER" id="PTHR33541:SF28">
    <property type="entry name" value="PROTEIN BIG GRAIN 1-LIKE A"/>
    <property type="match status" value="1"/>
</dbReference>
<evidence type="ECO:0000256" key="4">
    <source>
        <dbReference type="ARBA" id="ARBA00022448"/>
    </source>
</evidence>
<evidence type="ECO:0000256" key="1">
    <source>
        <dbReference type="ARBA" id="ARBA00002281"/>
    </source>
</evidence>
<evidence type="ECO:0000256" key="3">
    <source>
        <dbReference type="ARBA" id="ARBA00010067"/>
    </source>
</evidence>
<keyword evidence="5" id="KW-1003">Cell membrane</keyword>
<feature type="compositionally biased region" description="Low complexity" evidence="8">
    <location>
        <begin position="129"/>
        <end position="148"/>
    </location>
</feature>
<feature type="region of interest" description="Disordered" evidence="8">
    <location>
        <begin position="1"/>
        <end position="77"/>
    </location>
</feature>
<dbReference type="GO" id="GO:0005886">
    <property type="term" value="C:plasma membrane"/>
    <property type="evidence" value="ECO:0007669"/>
    <property type="project" value="UniProtKB-SubCell"/>
</dbReference>
<evidence type="ECO:0008006" key="11">
    <source>
        <dbReference type="Google" id="ProtNLM"/>
    </source>
</evidence>
<name>A0AA88A405_FICCA</name>
<dbReference type="PANTHER" id="PTHR33541">
    <property type="entry name" value="PROTEIN BIG GRAIN 1-LIKE A-RELATED"/>
    <property type="match status" value="1"/>
</dbReference>
<dbReference type="EMBL" id="BTGU01000006">
    <property type="protein sequence ID" value="GMN36901.1"/>
    <property type="molecule type" value="Genomic_DNA"/>
</dbReference>
<feature type="region of interest" description="Disordered" evidence="8">
    <location>
        <begin position="249"/>
        <end position="295"/>
    </location>
</feature>
<evidence type="ECO:0000313" key="9">
    <source>
        <dbReference type="EMBL" id="GMN36901.1"/>
    </source>
</evidence>
<evidence type="ECO:0000256" key="7">
    <source>
        <dbReference type="ARBA" id="ARBA00023294"/>
    </source>
</evidence>
<keyword evidence="4" id="KW-0813">Transport</keyword>
<evidence type="ECO:0000256" key="8">
    <source>
        <dbReference type="SAM" id="MobiDB-lite"/>
    </source>
</evidence>
<feature type="compositionally biased region" description="Acidic residues" evidence="8">
    <location>
        <begin position="388"/>
        <end position="400"/>
    </location>
</feature>
<feature type="region of interest" description="Disordered" evidence="8">
    <location>
        <begin position="105"/>
        <end position="173"/>
    </location>
</feature>
<dbReference type="Proteomes" id="UP001187192">
    <property type="component" value="Unassembled WGS sequence"/>
</dbReference>
<dbReference type="GO" id="GO:0009734">
    <property type="term" value="P:auxin-activated signaling pathway"/>
    <property type="evidence" value="ECO:0007669"/>
    <property type="project" value="UniProtKB-KW"/>
</dbReference>
<comment type="subcellular location">
    <subcellularLocation>
        <location evidence="2">Cell membrane</location>
    </subcellularLocation>
</comment>
<keyword evidence="7" id="KW-0927">Auxin signaling pathway</keyword>
<evidence type="ECO:0000256" key="6">
    <source>
        <dbReference type="ARBA" id="ARBA00023136"/>
    </source>
</evidence>
<protein>
    <recommendedName>
        <fullName evidence="11">Protein BIG GRAIN 1-like A</fullName>
    </recommendedName>
</protein>
<gene>
    <name evidence="9" type="ORF">TIFTF001_006392</name>
</gene>
<reference evidence="9" key="1">
    <citation type="submission" date="2023-07" db="EMBL/GenBank/DDBJ databases">
        <title>draft genome sequence of fig (Ficus carica).</title>
        <authorList>
            <person name="Takahashi T."/>
            <person name="Nishimura K."/>
        </authorList>
    </citation>
    <scope>NUCLEOTIDE SEQUENCE</scope>
</reference>
<feature type="region of interest" description="Disordered" evidence="8">
    <location>
        <begin position="381"/>
        <end position="403"/>
    </location>
</feature>
<comment type="caution">
    <text evidence="9">The sequence shown here is derived from an EMBL/GenBank/DDBJ whole genome shotgun (WGS) entry which is preliminary data.</text>
</comment>
<dbReference type="InterPro" id="IPR039621">
    <property type="entry name" value="BG1-like"/>
</dbReference>
<comment type="function">
    <text evidence="1">Involved in auxin transport. Regulator of the auxin signaling pathway.</text>
</comment>
<evidence type="ECO:0000256" key="2">
    <source>
        <dbReference type="ARBA" id="ARBA00004236"/>
    </source>
</evidence>
<evidence type="ECO:0000256" key="5">
    <source>
        <dbReference type="ARBA" id="ARBA00022475"/>
    </source>
</evidence>